<sequence length="38" mass="4738">MNLYVLFLYYKFLNLDFYILHSQKYNTIIKFSLITLNE</sequence>
<name>A0A0B7HL86_9FLAO</name>
<gene>
    <name evidence="1" type="ORF">CCYN74_40022</name>
</gene>
<organism evidence="1 2">
    <name type="scientific">Capnocytophaga cynodegmi</name>
    <dbReference type="NCBI Taxonomy" id="28189"/>
    <lineage>
        <taxon>Bacteria</taxon>
        <taxon>Pseudomonadati</taxon>
        <taxon>Bacteroidota</taxon>
        <taxon>Flavobacteriia</taxon>
        <taxon>Flavobacteriales</taxon>
        <taxon>Flavobacteriaceae</taxon>
        <taxon>Capnocytophaga</taxon>
    </lineage>
</organism>
<dbReference type="AlphaFoldDB" id="A0A0B7HL86"/>
<evidence type="ECO:0000313" key="1">
    <source>
        <dbReference type="EMBL" id="CEN39627.1"/>
    </source>
</evidence>
<reference evidence="1 2" key="1">
    <citation type="submission" date="2015-01" db="EMBL/GenBank/DDBJ databases">
        <authorList>
            <person name="MANFREDI Pablo"/>
        </authorList>
    </citation>
    <scope>NUCLEOTIDE SEQUENCE [LARGE SCALE GENOMIC DNA]</scope>
    <source>
        <strain evidence="1 2">Ccy74</strain>
    </source>
</reference>
<dbReference type="Proteomes" id="UP000038083">
    <property type="component" value="Unassembled WGS sequence"/>
</dbReference>
<proteinExistence type="predicted"/>
<protein>
    <submittedName>
        <fullName evidence="1">Uncharacterized protein</fullName>
    </submittedName>
</protein>
<accession>A0A0B7HL86</accession>
<dbReference type="EMBL" id="CDOG01000034">
    <property type="protein sequence ID" value="CEN39627.1"/>
    <property type="molecule type" value="Genomic_DNA"/>
</dbReference>
<evidence type="ECO:0000313" key="2">
    <source>
        <dbReference type="Proteomes" id="UP000038083"/>
    </source>
</evidence>